<name>A0ACB7WEE6_DIOAL</name>
<sequence length="172" mass="19385">MTNNVDPLIVGRVIDDVLDLFVPEVFLLVYYGSKRISNGCEITPSFARYPPTIQITGKSCDLFDLVMVDPDAPNPSEPLLREWVHWVVVNIPGGTNSLCGDEVVAYMGPTPHLTIHRYVLVLFQQKLQFPLITLPASHAKFNTRDFATYFNLAQPVSAIFFNAQKEPKVRKH</sequence>
<proteinExistence type="predicted"/>
<comment type="caution">
    <text evidence="1">The sequence shown here is derived from an EMBL/GenBank/DDBJ whole genome shotgun (WGS) entry which is preliminary data.</text>
</comment>
<organism evidence="1 2">
    <name type="scientific">Dioscorea alata</name>
    <name type="common">Purple yam</name>
    <dbReference type="NCBI Taxonomy" id="55571"/>
    <lineage>
        <taxon>Eukaryota</taxon>
        <taxon>Viridiplantae</taxon>
        <taxon>Streptophyta</taxon>
        <taxon>Embryophyta</taxon>
        <taxon>Tracheophyta</taxon>
        <taxon>Spermatophyta</taxon>
        <taxon>Magnoliopsida</taxon>
        <taxon>Liliopsida</taxon>
        <taxon>Dioscoreales</taxon>
        <taxon>Dioscoreaceae</taxon>
        <taxon>Dioscorea</taxon>
    </lineage>
</organism>
<protein>
    <submittedName>
        <fullName evidence="1">Phosphatidylethanolamine-binding protein</fullName>
    </submittedName>
</protein>
<dbReference type="Proteomes" id="UP000827976">
    <property type="component" value="Chromosome 4"/>
</dbReference>
<keyword evidence="2" id="KW-1185">Reference proteome</keyword>
<reference evidence="2" key="1">
    <citation type="journal article" date="2022" name="Nat. Commun.">
        <title>Chromosome evolution and the genetic basis of agronomically important traits in greater yam.</title>
        <authorList>
            <person name="Bredeson J.V."/>
            <person name="Lyons J.B."/>
            <person name="Oniyinde I.O."/>
            <person name="Okereke N.R."/>
            <person name="Kolade O."/>
            <person name="Nnabue I."/>
            <person name="Nwadili C.O."/>
            <person name="Hribova E."/>
            <person name="Parker M."/>
            <person name="Nwogha J."/>
            <person name="Shu S."/>
            <person name="Carlson J."/>
            <person name="Kariba R."/>
            <person name="Muthemba S."/>
            <person name="Knop K."/>
            <person name="Barton G.J."/>
            <person name="Sherwood A.V."/>
            <person name="Lopez-Montes A."/>
            <person name="Asiedu R."/>
            <person name="Jamnadass R."/>
            <person name="Muchugi A."/>
            <person name="Goodstein D."/>
            <person name="Egesi C.N."/>
            <person name="Featherston J."/>
            <person name="Asfaw A."/>
            <person name="Simpson G.G."/>
            <person name="Dolezel J."/>
            <person name="Hendre P.S."/>
            <person name="Van Deynze A."/>
            <person name="Kumar P.L."/>
            <person name="Obidiegwu J.E."/>
            <person name="Bhattacharjee R."/>
            <person name="Rokhsar D.S."/>
        </authorList>
    </citation>
    <scope>NUCLEOTIDE SEQUENCE [LARGE SCALE GENOMIC DNA]</scope>
    <source>
        <strain evidence="2">cv. TDa95/00328</strain>
    </source>
</reference>
<accession>A0ACB7WEE6</accession>
<evidence type="ECO:0000313" key="1">
    <source>
        <dbReference type="EMBL" id="KAH7686145.1"/>
    </source>
</evidence>
<dbReference type="EMBL" id="CM037014">
    <property type="protein sequence ID" value="KAH7686145.1"/>
    <property type="molecule type" value="Genomic_DNA"/>
</dbReference>
<evidence type="ECO:0000313" key="2">
    <source>
        <dbReference type="Proteomes" id="UP000827976"/>
    </source>
</evidence>
<gene>
    <name evidence="1" type="ORF">IHE45_04G085100</name>
</gene>